<dbReference type="Gene3D" id="1.10.10.10">
    <property type="entry name" value="Winged helix-like DNA-binding domain superfamily/Winged helix DNA-binding domain"/>
    <property type="match status" value="1"/>
</dbReference>
<keyword evidence="5" id="KW-0804">Transcription</keyword>
<dbReference type="SMART" id="SM00448">
    <property type="entry name" value="REC"/>
    <property type="match status" value="1"/>
</dbReference>
<accession>A0A0S4XQ71</accession>
<dbReference type="CDD" id="cd00383">
    <property type="entry name" value="trans_reg_C"/>
    <property type="match status" value="1"/>
</dbReference>
<dbReference type="SUPFAM" id="SSF46894">
    <property type="entry name" value="C-terminal effector domain of the bipartite response regulators"/>
    <property type="match status" value="1"/>
</dbReference>
<keyword evidence="2" id="KW-0902">Two-component regulatory system</keyword>
<dbReference type="PROSITE" id="PS50110">
    <property type="entry name" value="RESPONSE_REGULATORY"/>
    <property type="match status" value="1"/>
</dbReference>
<dbReference type="InterPro" id="IPR036388">
    <property type="entry name" value="WH-like_DNA-bd_sf"/>
</dbReference>
<dbReference type="InterPro" id="IPR001789">
    <property type="entry name" value="Sig_transdc_resp-reg_receiver"/>
</dbReference>
<dbReference type="GO" id="GO:0000156">
    <property type="term" value="F:phosphorelay response regulator activity"/>
    <property type="evidence" value="ECO:0007669"/>
    <property type="project" value="TreeGrafter"/>
</dbReference>
<dbReference type="PROSITE" id="PS51755">
    <property type="entry name" value="OMPR_PHOB"/>
    <property type="match status" value="1"/>
</dbReference>
<proteinExistence type="predicted"/>
<evidence type="ECO:0000256" key="4">
    <source>
        <dbReference type="ARBA" id="ARBA00023125"/>
    </source>
</evidence>
<evidence type="ECO:0000256" key="7">
    <source>
        <dbReference type="PROSITE-ProRule" id="PRU01091"/>
    </source>
</evidence>
<organism evidence="10">
    <name type="scientific">Sulfurovum sp. enrichment culture clone C5</name>
    <dbReference type="NCBI Taxonomy" id="497650"/>
    <lineage>
        <taxon>Bacteria</taxon>
        <taxon>Pseudomonadati</taxon>
        <taxon>Campylobacterota</taxon>
        <taxon>Epsilonproteobacteria</taxon>
        <taxon>Campylobacterales</taxon>
        <taxon>Sulfurovaceae</taxon>
        <taxon>Sulfurovum</taxon>
        <taxon>environmental samples</taxon>
    </lineage>
</organism>
<dbReference type="InterPro" id="IPR039420">
    <property type="entry name" value="WalR-like"/>
</dbReference>
<keyword evidence="3" id="KW-0805">Transcription regulation</keyword>
<dbReference type="GO" id="GO:0005829">
    <property type="term" value="C:cytosol"/>
    <property type="evidence" value="ECO:0007669"/>
    <property type="project" value="TreeGrafter"/>
</dbReference>
<dbReference type="InterPro" id="IPR011006">
    <property type="entry name" value="CheY-like_superfamily"/>
</dbReference>
<dbReference type="PANTHER" id="PTHR48111:SF1">
    <property type="entry name" value="TWO-COMPONENT RESPONSE REGULATOR ORR33"/>
    <property type="match status" value="1"/>
</dbReference>
<dbReference type="PANTHER" id="PTHR48111">
    <property type="entry name" value="REGULATOR OF RPOS"/>
    <property type="match status" value="1"/>
</dbReference>
<evidence type="ECO:0000256" key="6">
    <source>
        <dbReference type="PROSITE-ProRule" id="PRU00169"/>
    </source>
</evidence>
<reference evidence="10" key="1">
    <citation type="submission" date="2015-11" db="EMBL/GenBank/DDBJ databases">
        <authorList>
            <person name="Zhang Y."/>
            <person name="Guo Z."/>
        </authorList>
    </citation>
    <scope>NUCLEOTIDE SEQUENCE</scope>
    <source>
        <strain evidence="10">BN30871</strain>
    </source>
</reference>
<feature type="DNA-binding region" description="OmpR/PhoB-type" evidence="7">
    <location>
        <begin position="133"/>
        <end position="226"/>
    </location>
</feature>
<feature type="modified residue" description="4-aspartylphosphate" evidence="6">
    <location>
        <position position="53"/>
    </location>
</feature>
<evidence type="ECO:0000256" key="1">
    <source>
        <dbReference type="ARBA" id="ARBA00022553"/>
    </source>
</evidence>
<gene>
    <name evidence="10" type="ORF">BN3087_660068</name>
</gene>
<dbReference type="InterPro" id="IPR001867">
    <property type="entry name" value="OmpR/PhoB-type_DNA-bd"/>
</dbReference>
<dbReference type="Gene3D" id="3.40.50.2300">
    <property type="match status" value="1"/>
</dbReference>
<evidence type="ECO:0000259" key="8">
    <source>
        <dbReference type="PROSITE" id="PS50110"/>
    </source>
</evidence>
<keyword evidence="1 6" id="KW-0597">Phosphoprotein</keyword>
<dbReference type="AlphaFoldDB" id="A0A0S4XQ71"/>
<evidence type="ECO:0000313" key="10">
    <source>
        <dbReference type="EMBL" id="CUV66238.1"/>
    </source>
</evidence>
<evidence type="ECO:0000256" key="2">
    <source>
        <dbReference type="ARBA" id="ARBA00023012"/>
    </source>
</evidence>
<dbReference type="Pfam" id="PF00072">
    <property type="entry name" value="Response_reg"/>
    <property type="match status" value="1"/>
</dbReference>
<name>A0A0S4XQ71_9BACT</name>
<dbReference type="GO" id="GO:0006355">
    <property type="term" value="P:regulation of DNA-templated transcription"/>
    <property type="evidence" value="ECO:0007669"/>
    <property type="project" value="InterPro"/>
</dbReference>
<sequence length="227" mass="25910">MYSVVIVEDELIAAEYLKEILEQEGFDIVGIIDNGKEAKLKIPMIKPDIVLMDIMLKDHISGSEVAIELNKSLPNTPIVFLTAYSDDEMIEYAINSNCHGYLIKPYKEKEILFTLKLILSKIGQNAIQIGVNKNFVQLSKDIYFDINLKRLIKNDIEIELSKKAILLFELLCKTPNRTIDHSTICLCLWGESVSPTTLRTLIHRIKDKVGENFIHNVNRLGYMIKSI</sequence>
<dbReference type="EMBL" id="FAXN01000069">
    <property type="protein sequence ID" value="CUV66238.1"/>
    <property type="molecule type" value="Genomic_DNA"/>
</dbReference>
<keyword evidence="4 7" id="KW-0238">DNA-binding</keyword>
<dbReference type="SUPFAM" id="SSF52172">
    <property type="entry name" value="CheY-like"/>
    <property type="match status" value="1"/>
</dbReference>
<evidence type="ECO:0000259" key="9">
    <source>
        <dbReference type="PROSITE" id="PS51755"/>
    </source>
</evidence>
<evidence type="ECO:0000256" key="3">
    <source>
        <dbReference type="ARBA" id="ARBA00023015"/>
    </source>
</evidence>
<protein>
    <submittedName>
        <fullName evidence="10">Putative DNA-binding response regulator</fullName>
    </submittedName>
</protein>
<dbReference type="Pfam" id="PF00486">
    <property type="entry name" value="Trans_reg_C"/>
    <property type="match status" value="1"/>
</dbReference>
<feature type="domain" description="Response regulatory" evidence="8">
    <location>
        <begin position="3"/>
        <end position="119"/>
    </location>
</feature>
<dbReference type="SMART" id="SM00862">
    <property type="entry name" value="Trans_reg_C"/>
    <property type="match status" value="1"/>
</dbReference>
<dbReference type="InterPro" id="IPR016032">
    <property type="entry name" value="Sig_transdc_resp-reg_C-effctor"/>
</dbReference>
<dbReference type="GO" id="GO:0000976">
    <property type="term" value="F:transcription cis-regulatory region binding"/>
    <property type="evidence" value="ECO:0007669"/>
    <property type="project" value="TreeGrafter"/>
</dbReference>
<evidence type="ECO:0000256" key="5">
    <source>
        <dbReference type="ARBA" id="ARBA00023163"/>
    </source>
</evidence>
<dbReference type="GO" id="GO:0032993">
    <property type="term" value="C:protein-DNA complex"/>
    <property type="evidence" value="ECO:0007669"/>
    <property type="project" value="TreeGrafter"/>
</dbReference>
<feature type="domain" description="OmpR/PhoB-type" evidence="9">
    <location>
        <begin position="133"/>
        <end position="226"/>
    </location>
</feature>